<feature type="transmembrane region" description="Helical" evidence="2">
    <location>
        <begin position="195"/>
        <end position="216"/>
    </location>
</feature>
<dbReference type="GO" id="GO:0080120">
    <property type="term" value="P:CAAX-box protein maturation"/>
    <property type="evidence" value="ECO:0007669"/>
    <property type="project" value="UniProtKB-ARBA"/>
</dbReference>
<dbReference type="GO" id="GO:0004175">
    <property type="term" value="F:endopeptidase activity"/>
    <property type="evidence" value="ECO:0007669"/>
    <property type="project" value="UniProtKB-ARBA"/>
</dbReference>
<keyword evidence="2" id="KW-0472">Membrane</keyword>
<evidence type="ECO:0000256" key="2">
    <source>
        <dbReference type="SAM" id="Phobius"/>
    </source>
</evidence>
<evidence type="ECO:0000313" key="5">
    <source>
        <dbReference type="EMBL" id="WYJ89669.1"/>
    </source>
</evidence>
<dbReference type="Pfam" id="PF02517">
    <property type="entry name" value="Rce1-like"/>
    <property type="match status" value="1"/>
</dbReference>
<sequence>MSAKKISISMVLLYLAVYLSPMLVAPFSQDAIITASTITYILGAGLMIFLYFKDKQPTMIEQEGKLSSPVFILLLGVSGILIAIFLQAIIMGIQTAITNTEPSSENTESIISIIVDNKLFILATIIGGPIMEEFVFRRSLTDLFTFEKTGFWPAALLSSALFSIIHFDGNFFVYFFLGLFFAILYKMTGKIWTSIISHCGMNALVVIVQLIVHYGIVEIPK</sequence>
<dbReference type="OrthoDB" id="2194912at2"/>
<reference evidence="4" key="1">
    <citation type="submission" date="2017-05" db="EMBL/GenBank/DDBJ databases">
        <title>The Genome Sequence of Enterococcus sp. 9E7_DIV0242.</title>
        <authorList>
            <consortium name="The Broad Institute Genomics Platform"/>
            <consortium name="The Broad Institute Genomic Center for Infectious Diseases"/>
            <person name="Earl A."/>
            <person name="Manson A."/>
            <person name="Schwartman J."/>
            <person name="Gilmore M."/>
            <person name="Abouelleil A."/>
            <person name="Cao P."/>
            <person name="Chapman S."/>
            <person name="Cusick C."/>
            <person name="Shea T."/>
            <person name="Young S."/>
            <person name="Neafsey D."/>
            <person name="Nusbaum C."/>
            <person name="Birren B."/>
        </authorList>
    </citation>
    <scope>NUCLEOTIDE SEQUENCE [LARGE SCALE GENOMIC DNA]</scope>
    <source>
        <strain evidence="4">9E7_DIV0242</strain>
    </source>
</reference>
<feature type="transmembrane region" description="Helical" evidence="2">
    <location>
        <begin position="31"/>
        <end position="52"/>
    </location>
</feature>
<keyword evidence="2" id="KW-1133">Transmembrane helix</keyword>
<feature type="transmembrane region" description="Helical" evidence="2">
    <location>
        <begin position="7"/>
        <end position="25"/>
    </location>
</feature>
<dbReference type="RefSeq" id="WP_086350353.1">
    <property type="nucleotide sequence ID" value="NZ_CP147247.1"/>
</dbReference>
<reference evidence="5" key="3">
    <citation type="submission" date="2024-03" db="EMBL/GenBank/DDBJ databases">
        <title>The Genome Sequence of Enterococcus sp. DIV0242b.</title>
        <authorList>
            <consortium name="The Broad Institute Genomics Platform"/>
            <consortium name="The Broad Institute Microbial Omics Core"/>
            <consortium name="The Broad Institute Genomic Center for Infectious Diseases"/>
            <person name="Earl A."/>
            <person name="Manson A."/>
            <person name="Gilmore M."/>
            <person name="Schwartman J."/>
            <person name="Shea T."/>
            <person name="Abouelleil A."/>
            <person name="Cao P."/>
            <person name="Chapman S."/>
            <person name="Cusick C."/>
            <person name="Young S."/>
            <person name="Neafsey D."/>
            <person name="Nusbaum C."/>
            <person name="Birren B."/>
        </authorList>
    </citation>
    <scope>NUCLEOTIDE SEQUENCE</scope>
    <source>
        <strain evidence="5">9E7_DIV0242</strain>
    </source>
</reference>
<keyword evidence="6" id="KW-1185">Reference proteome</keyword>
<evidence type="ECO:0000259" key="3">
    <source>
        <dbReference type="Pfam" id="PF02517"/>
    </source>
</evidence>
<feature type="transmembrane region" description="Helical" evidence="2">
    <location>
        <begin position="72"/>
        <end position="97"/>
    </location>
</feature>
<evidence type="ECO:0000256" key="1">
    <source>
        <dbReference type="ARBA" id="ARBA00009067"/>
    </source>
</evidence>
<dbReference type="InterPro" id="IPR003675">
    <property type="entry name" value="Rce1/LyrA-like_dom"/>
</dbReference>
<comment type="similarity">
    <text evidence="1">Belongs to the UPF0177 family.</text>
</comment>
<dbReference type="PANTHER" id="PTHR36435">
    <property type="entry name" value="SLR1288 PROTEIN"/>
    <property type="match status" value="1"/>
</dbReference>
<evidence type="ECO:0000313" key="4">
    <source>
        <dbReference type="EMBL" id="OTP12773.1"/>
    </source>
</evidence>
<dbReference type="AlphaFoldDB" id="A0A242K306"/>
<keyword evidence="2" id="KW-0812">Transmembrane</keyword>
<reference evidence="5" key="2">
    <citation type="submission" date="2017-05" db="EMBL/GenBank/DDBJ databases">
        <authorList>
            <consortium name="The Broad Institute Genomics Platform"/>
            <consortium name="The Broad Institute Genomic Center for Infectious Diseases"/>
            <person name="Earl A."/>
            <person name="Manson A."/>
            <person name="Schwartman J."/>
            <person name="Gilmore M."/>
            <person name="Abouelleil A."/>
            <person name="Cao P."/>
            <person name="Chapman S."/>
            <person name="Cusick C."/>
            <person name="Shea T."/>
            <person name="Young S."/>
            <person name="Neafsey D."/>
            <person name="Nusbaum C."/>
            <person name="Birren B."/>
        </authorList>
    </citation>
    <scope>NUCLEOTIDE SEQUENCE</scope>
    <source>
        <strain evidence="5">9E7_DIV0242</strain>
    </source>
</reference>
<dbReference type="EMBL" id="CP147247">
    <property type="protein sequence ID" value="WYJ89669.1"/>
    <property type="molecule type" value="Genomic_DNA"/>
</dbReference>
<name>A0A242K306_9ENTE</name>
<feature type="domain" description="CAAX prenyl protease 2/Lysostaphin resistance protein A-like" evidence="3">
    <location>
        <begin position="119"/>
        <end position="204"/>
    </location>
</feature>
<evidence type="ECO:0000313" key="6">
    <source>
        <dbReference type="Proteomes" id="UP000195141"/>
    </source>
</evidence>
<organism evidence="4">
    <name type="scientific">Candidatus Enterococcus clewellii</name>
    <dbReference type="NCBI Taxonomy" id="1834193"/>
    <lineage>
        <taxon>Bacteria</taxon>
        <taxon>Bacillati</taxon>
        <taxon>Bacillota</taxon>
        <taxon>Bacilli</taxon>
        <taxon>Lactobacillales</taxon>
        <taxon>Enterococcaceae</taxon>
        <taxon>Enterococcus</taxon>
    </lineage>
</organism>
<feature type="transmembrane region" description="Helical" evidence="2">
    <location>
        <begin position="171"/>
        <end position="188"/>
    </location>
</feature>
<proteinExistence type="inferred from homology"/>
<dbReference type="EMBL" id="NGMM01000006">
    <property type="protein sequence ID" value="OTP12773.1"/>
    <property type="molecule type" value="Genomic_DNA"/>
</dbReference>
<accession>A0A242K306</accession>
<dbReference type="Proteomes" id="UP000195141">
    <property type="component" value="Chromosome"/>
</dbReference>
<dbReference type="InterPro" id="IPR052710">
    <property type="entry name" value="CAAX_protease"/>
</dbReference>
<gene>
    <name evidence="5" type="ORF">A5888_001392</name>
    <name evidence="4" type="ORF">A5888_003352</name>
</gene>
<dbReference type="PANTHER" id="PTHR36435:SF1">
    <property type="entry name" value="CAAX AMINO TERMINAL PROTEASE FAMILY PROTEIN"/>
    <property type="match status" value="1"/>
</dbReference>
<protein>
    <recommendedName>
        <fullName evidence="3">CAAX prenyl protease 2/Lysostaphin resistance protein A-like domain-containing protein</fullName>
    </recommendedName>
</protein>